<evidence type="ECO:0000256" key="10">
    <source>
        <dbReference type="HAMAP-Rule" id="MF_01151"/>
    </source>
</evidence>
<organism evidence="14 15">
    <name type="scientific">Lautropia dentalis</name>
    <dbReference type="NCBI Taxonomy" id="2490857"/>
    <lineage>
        <taxon>Bacteria</taxon>
        <taxon>Pseudomonadati</taxon>
        <taxon>Pseudomonadota</taxon>
        <taxon>Betaproteobacteria</taxon>
        <taxon>Burkholderiales</taxon>
        <taxon>Burkholderiaceae</taxon>
        <taxon>Lautropia</taxon>
    </lineage>
</organism>
<dbReference type="Gene3D" id="2.30.22.10">
    <property type="entry name" value="Head domain of nucleotide exchange factor GrpE"/>
    <property type="match status" value="1"/>
</dbReference>
<dbReference type="EMBL" id="RRUE01000001">
    <property type="protein sequence ID" value="RRN46134.1"/>
    <property type="molecule type" value="Genomic_DNA"/>
</dbReference>
<dbReference type="Gene3D" id="3.90.20.20">
    <property type="match status" value="1"/>
</dbReference>
<evidence type="ECO:0000256" key="3">
    <source>
        <dbReference type="ARBA" id="ARBA00011738"/>
    </source>
</evidence>
<dbReference type="PANTHER" id="PTHR21237">
    <property type="entry name" value="GRPE PROTEIN"/>
    <property type="match status" value="1"/>
</dbReference>
<dbReference type="PRINTS" id="PR00773">
    <property type="entry name" value="GRPEPROTEIN"/>
</dbReference>
<dbReference type="PROSITE" id="PS01071">
    <property type="entry name" value="GRPE"/>
    <property type="match status" value="1"/>
</dbReference>
<dbReference type="Proteomes" id="UP000270261">
    <property type="component" value="Unassembled WGS sequence"/>
</dbReference>
<evidence type="ECO:0000256" key="5">
    <source>
        <dbReference type="ARBA" id="ARBA00023016"/>
    </source>
</evidence>
<evidence type="ECO:0000256" key="8">
    <source>
        <dbReference type="ARBA" id="ARBA00072274"/>
    </source>
</evidence>
<comment type="subcellular location">
    <subcellularLocation>
        <location evidence="1 10">Cytoplasm</location>
    </subcellularLocation>
</comment>
<name>A0A3R8LQF3_9BURK</name>
<dbReference type="GO" id="GO:0042803">
    <property type="term" value="F:protein homodimerization activity"/>
    <property type="evidence" value="ECO:0007669"/>
    <property type="project" value="InterPro"/>
</dbReference>
<keyword evidence="13" id="KW-0175">Coiled coil</keyword>
<dbReference type="GO" id="GO:0051082">
    <property type="term" value="F:unfolded protein binding"/>
    <property type="evidence" value="ECO:0007669"/>
    <property type="project" value="TreeGrafter"/>
</dbReference>
<evidence type="ECO:0000256" key="2">
    <source>
        <dbReference type="ARBA" id="ARBA00009054"/>
    </source>
</evidence>
<evidence type="ECO:0000256" key="13">
    <source>
        <dbReference type="SAM" id="Coils"/>
    </source>
</evidence>
<evidence type="ECO:0000256" key="6">
    <source>
        <dbReference type="ARBA" id="ARBA00023186"/>
    </source>
</evidence>
<evidence type="ECO:0000256" key="9">
    <source>
        <dbReference type="ARBA" id="ARBA00076414"/>
    </source>
</evidence>
<comment type="function">
    <text evidence="7 10 11">Participates actively in the response to hyperosmotic and heat shock by preventing the aggregation of stress-denatured proteins, in association with DnaK and GrpE. It is the nucleotide exchange factor for DnaK and may function as a thermosensor. Unfolded proteins bind initially to DnaJ; upon interaction with the DnaJ-bound protein, DnaK hydrolyzes its bound ATP, resulting in the formation of a stable complex. GrpE releases ADP from DnaK; ATP binding to DnaK triggers the release of the substrate protein, thus completing the reaction cycle. Several rounds of ATP-dependent interactions between DnaJ, DnaK and GrpE are required for fully efficient folding.</text>
</comment>
<gene>
    <name evidence="10 14" type="primary">grpE</name>
    <name evidence="14" type="ORF">EHV23_06005</name>
</gene>
<evidence type="ECO:0000256" key="4">
    <source>
        <dbReference type="ARBA" id="ARBA00022490"/>
    </source>
</evidence>
<keyword evidence="5 10" id="KW-0346">Stress response</keyword>
<dbReference type="InterPro" id="IPR009012">
    <property type="entry name" value="GrpE_head"/>
</dbReference>
<keyword evidence="4 10" id="KW-0963">Cytoplasm</keyword>
<dbReference type="NCBIfam" id="NF010737">
    <property type="entry name" value="PRK14139.1"/>
    <property type="match status" value="1"/>
</dbReference>
<dbReference type="GO" id="GO:0005829">
    <property type="term" value="C:cytosol"/>
    <property type="evidence" value="ECO:0007669"/>
    <property type="project" value="TreeGrafter"/>
</dbReference>
<evidence type="ECO:0000313" key="14">
    <source>
        <dbReference type="EMBL" id="RRN46134.1"/>
    </source>
</evidence>
<dbReference type="NCBIfam" id="NF010748">
    <property type="entry name" value="PRK14150.1"/>
    <property type="match status" value="1"/>
</dbReference>
<dbReference type="SUPFAM" id="SSF58014">
    <property type="entry name" value="Coiled-coil domain of nucleotide exchange factor GrpE"/>
    <property type="match status" value="1"/>
</dbReference>
<dbReference type="GO" id="GO:0006457">
    <property type="term" value="P:protein folding"/>
    <property type="evidence" value="ECO:0007669"/>
    <property type="project" value="InterPro"/>
</dbReference>
<accession>A0A3R8LQF3</accession>
<dbReference type="InterPro" id="IPR013805">
    <property type="entry name" value="GrpE_CC"/>
</dbReference>
<dbReference type="GO" id="GO:0000774">
    <property type="term" value="F:adenyl-nucleotide exchange factor activity"/>
    <property type="evidence" value="ECO:0007669"/>
    <property type="project" value="InterPro"/>
</dbReference>
<evidence type="ECO:0000256" key="12">
    <source>
        <dbReference type="RuleBase" id="RU004478"/>
    </source>
</evidence>
<dbReference type="CDD" id="cd00446">
    <property type="entry name" value="GrpE"/>
    <property type="match status" value="1"/>
</dbReference>
<dbReference type="PANTHER" id="PTHR21237:SF23">
    <property type="entry name" value="GRPE PROTEIN HOMOLOG, MITOCHONDRIAL"/>
    <property type="match status" value="1"/>
</dbReference>
<dbReference type="Pfam" id="PF01025">
    <property type="entry name" value="GrpE"/>
    <property type="match status" value="1"/>
</dbReference>
<evidence type="ECO:0000256" key="11">
    <source>
        <dbReference type="RuleBase" id="RU000639"/>
    </source>
</evidence>
<dbReference type="FunFam" id="2.30.22.10:FF:000001">
    <property type="entry name" value="Protein GrpE"/>
    <property type="match status" value="1"/>
</dbReference>
<comment type="caution">
    <text evidence="14">The sequence shown here is derived from an EMBL/GenBank/DDBJ whole genome shotgun (WGS) entry which is preliminary data.</text>
</comment>
<evidence type="ECO:0000256" key="7">
    <source>
        <dbReference type="ARBA" id="ARBA00053401"/>
    </source>
</evidence>
<keyword evidence="6 10" id="KW-0143">Chaperone</keyword>
<feature type="coiled-coil region" evidence="13">
    <location>
        <begin position="17"/>
        <end position="51"/>
    </location>
</feature>
<dbReference type="SUPFAM" id="SSF51064">
    <property type="entry name" value="Head domain of nucleotide exchange factor GrpE"/>
    <property type="match status" value="1"/>
</dbReference>
<dbReference type="GO" id="GO:0051087">
    <property type="term" value="F:protein-folding chaperone binding"/>
    <property type="evidence" value="ECO:0007669"/>
    <property type="project" value="InterPro"/>
</dbReference>
<evidence type="ECO:0000256" key="1">
    <source>
        <dbReference type="ARBA" id="ARBA00004496"/>
    </source>
</evidence>
<proteinExistence type="inferred from homology"/>
<comment type="subunit">
    <text evidence="3 10">Homodimer.</text>
</comment>
<evidence type="ECO:0000313" key="15">
    <source>
        <dbReference type="Proteomes" id="UP000270261"/>
    </source>
</evidence>
<sequence>MHAAPPESAAGSDAGAVEALQAEIEALKAELEAAQKQAAHNQEQFVRASAETENVRRRGKEELDKARKFAIEGFAESLLPVCDSLEMALKVESPSVESIREGAEATLRQLLQALERNKVQVVDPVGQRFDPNTQQAISMQPTPGVAANHVAAVLQKGYLINDRVLRPAMVVVSQG</sequence>
<dbReference type="RefSeq" id="WP_125095560.1">
    <property type="nucleotide sequence ID" value="NZ_RRUE01000001.1"/>
</dbReference>
<dbReference type="InterPro" id="IPR000740">
    <property type="entry name" value="GrpE"/>
</dbReference>
<dbReference type="NCBIfam" id="NF010738">
    <property type="entry name" value="PRK14140.1"/>
    <property type="match status" value="1"/>
</dbReference>
<comment type="similarity">
    <text evidence="2 10 12">Belongs to the GrpE family.</text>
</comment>
<protein>
    <recommendedName>
        <fullName evidence="8 10">Protein GrpE</fullName>
    </recommendedName>
    <alternativeName>
        <fullName evidence="9 10">HSP-70 cofactor</fullName>
    </alternativeName>
</protein>
<dbReference type="HAMAP" id="MF_01151">
    <property type="entry name" value="GrpE"/>
    <property type="match status" value="1"/>
</dbReference>
<dbReference type="OrthoDB" id="9789811at2"/>
<keyword evidence="15" id="KW-1185">Reference proteome</keyword>
<reference evidence="14 15" key="1">
    <citation type="submission" date="2018-11" db="EMBL/GenBank/DDBJ databases">
        <title>Genome sequencing of Lautropia sp. KCOM 2505 (= ChDC F240).</title>
        <authorList>
            <person name="Kook J.-K."/>
            <person name="Park S.-N."/>
            <person name="Lim Y.K."/>
        </authorList>
    </citation>
    <scope>NUCLEOTIDE SEQUENCE [LARGE SCALE GENOMIC DNA]</scope>
    <source>
        <strain evidence="14 15">KCOM 2505</strain>
    </source>
</reference>
<dbReference type="AlphaFoldDB" id="A0A3R8LQF3"/>